<proteinExistence type="predicted"/>
<reference evidence="1" key="1">
    <citation type="submission" date="2014-11" db="EMBL/GenBank/DDBJ databases">
        <authorList>
            <person name="Amaro Gonzalez C."/>
        </authorList>
    </citation>
    <scope>NUCLEOTIDE SEQUENCE</scope>
</reference>
<organism evidence="1">
    <name type="scientific">Anguilla anguilla</name>
    <name type="common">European freshwater eel</name>
    <name type="synonym">Muraena anguilla</name>
    <dbReference type="NCBI Taxonomy" id="7936"/>
    <lineage>
        <taxon>Eukaryota</taxon>
        <taxon>Metazoa</taxon>
        <taxon>Chordata</taxon>
        <taxon>Craniata</taxon>
        <taxon>Vertebrata</taxon>
        <taxon>Euteleostomi</taxon>
        <taxon>Actinopterygii</taxon>
        <taxon>Neopterygii</taxon>
        <taxon>Teleostei</taxon>
        <taxon>Anguilliformes</taxon>
        <taxon>Anguillidae</taxon>
        <taxon>Anguilla</taxon>
    </lineage>
</organism>
<dbReference type="AlphaFoldDB" id="A0A0E9UBH9"/>
<accession>A0A0E9UBH9</accession>
<reference evidence="1" key="2">
    <citation type="journal article" date="2015" name="Fish Shellfish Immunol.">
        <title>Early steps in the European eel (Anguilla anguilla)-Vibrio vulnificus interaction in the gills: Role of the RtxA13 toxin.</title>
        <authorList>
            <person name="Callol A."/>
            <person name="Pajuelo D."/>
            <person name="Ebbesson L."/>
            <person name="Teles M."/>
            <person name="MacKenzie S."/>
            <person name="Amaro C."/>
        </authorList>
    </citation>
    <scope>NUCLEOTIDE SEQUENCE</scope>
</reference>
<evidence type="ECO:0000313" key="1">
    <source>
        <dbReference type="EMBL" id="JAH63206.1"/>
    </source>
</evidence>
<protein>
    <submittedName>
        <fullName evidence="1">Uncharacterized protein</fullName>
    </submittedName>
</protein>
<name>A0A0E9UBH9_ANGAN</name>
<dbReference type="EMBL" id="GBXM01045371">
    <property type="protein sequence ID" value="JAH63206.1"/>
    <property type="molecule type" value="Transcribed_RNA"/>
</dbReference>
<sequence length="29" mass="3419">MLKKSIFIMTKIQPAVHFKSENILNISMR</sequence>